<organism evidence="1 2">
    <name type="scientific">Saezia sanguinis</name>
    <dbReference type="NCBI Taxonomy" id="1965230"/>
    <lineage>
        <taxon>Bacteria</taxon>
        <taxon>Pseudomonadati</taxon>
        <taxon>Pseudomonadota</taxon>
        <taxon>Betaproteobacteria</taxon>
        <taxon>Burkholderiales</taxon>
        <taxon>Saeziaceae</taxon>
        <taxon>Saezia</taxon>
    </lineage>
</organism>
<sequence length="200" mass="22632">MTEPIFKSIVQAVHVAFLMEIVIPSTKGQTEICIQHLMENSGHVFQGIPEPVVNTKGMRQEDWFAQCALIRQKVEERLPPPERDAIWARYGQYDNRINVFTKSDGIEGMAAYVESVSKLKGDALLELTANFYGLTRYNKKGRKIAPPSLRDIADRYSKSLRDLTITKQIIGKYSASLEMEALKKLSVILNNEITEQAEIS</sequence>
<evidence type="ECO:0000313" key="1">
    <source>
        <dbReference type="EMBL" id="RUS68270.1"/>
    </source>
</evidence>
<reference evidence="1 2" key="1">
    <citation type="submission" date="2018-01" db="EMBL/GenBank/DDBJ databases">
        <title>Saezia sanguinis gen. nov., sp. nov., in the order Burkholderiales isolated from human blood.</title>
        <authorList>
            <person name="Medina-Pascual M.J."/>
            <person name="Valdezate S."/>
            <person name="Monzon S."/>
            <person name="Cuesta I."/>
            <person name="Carrasco G."/>
            <person name="Villalon P."/>
            <person name="Saez-Nieto J.A."/>
        </authorList>
    </citation>
    <scope>NUCLEOTIDE SEQUENCE [LARGE SCALE GENOMIC DNA]</scope>
    <source>
        <strain evidence="1 2">CNM695-12</strain>
    </source>
</reference>
<dbReference type="EMBL" id="PQSP01000001">
    <property type="protein sequence ID" value="RUS68270.1"/>
    <property type="molecule type" value="Genomic_DNA"/>
</dbReference>
<dbReference type="Proteomes" id="UP000286947">
    <property type="component" value="Unassembled WGS sequence"/>
</dbReference>
<comment type="caution">
    <text evidence="1">The sequence shown here is derived from an EMBL/GenBank/DDBJ whole genome shotgun (WGS) entry which is preliminary data.</text>
</comment>
<protein>
    <submittedName>
        <fullName evidence="1">Uncharacterized protein</fullName>
    </submittedName>
</protein>
<evidence type="ECO:0000313" key="2">
    <source>
        <dbReference type="Proteomes" id="UP000286947"/>
    </source>
</evidence>
<name>A0A433SHW5_9BURK</name>
<keyword evidence="2" id="KW-1185">Reference proteome</keyword>
<gene>
    <name evidence="1" type="ORF">CUZ56_00758</name>
</gene>
<dbReference type="RefSeq" id="WP_126978283.1">
    <property type="nucleotide sequence ID" value="NZ_PQSP01000001.1"/>
</dbReference>
<accession>A0A433SHW5</accession>
<dbReference type="OrthoDB" id="8719506at2"/>
<proteinExistence type="predicted"/>
<dbReference type="AlphaFoldDB" id="A0A433SHW5"/>